<sequence>MGISKEQEEKARKQFYEDIKDVDDADVEYASKKGNKKLDQLDSNPPGALSKLWNDIKLMVNLITDYVKGDYTEVPWRVIAAITGAIVYFASPIDVIPDFIPVVGYLDDALVIKLALDLASEDLIEYKRWKAC</sequence>
<evidence type="ECO:0000313" key="6">
    <source>
        <dbReference type="EMBL" id="HAS6677593.1"/>
    </source>
</evidence>
<evidence type="ECO:0000256" key="2">
    <source>
        <dbReference type="ARBA" id="ARBA00022692"/>
    </source>
</evidence>
<evidence type="ECO:0000256" key="3">
    <source>
        <dbReference type="ARBA" id="ARBA00022989"/>
    </source>
</evidence>
<dbReference type="Proteomes" id="UP000856022">
    <property type="component" value="Unassembled WGS sequence"/>
</dbReference>
<feature type="domain" description="DUF1232" evidence="5">
    <location>
        <begin position="79"/>
        <end position="112"/>
    </location>
</feature>
<dbReference type="Proteomes" id="UP000464718">
    <property type="component" value="Chromosome i"/>
</dbReference>
<dbReference type="GO" id="GO:0012505">
    <property type="term" value="C:endomembrane system"/>
    <property type="evidence" value="ECO:0007669"/>
    <property type="project" value="UniProtKB-SubCell"/>
</dbReference>
<dbReference type="EMBL" id="CP034298">
    <property type="protein sequence ID" value="QHH08224.1"/>
    <property type="molecule type" value="Genomic_DNA"/>
</dbReference>
<comment type="subcellular location">
    <subcellularLocation>
        <location evidence="1">Endomembrane system</location>
        <topology evidence="1">Multi-pass membrane protein</topology>
    </subcellularLocation>
</comment>
<dbReference type="EMBL" id="DACQKT010000005">
    <property type="protein sequence ID" value="HAS6677593.1"/>
    <property type="molecule type" value="Genomic_DNA"/>
</dbReference>
<dbReference type="RefSeq" id="WP_025789412.1">
    <property type="nucleotide sequence ID" value="NZ_CP034298.1"/>
</dbReference>
<dbReference type="Pfam" id="PF06803">
    <property type="entry name" value="DUF1232"/>
    <property type="match status" value="1"/>
</dbReference>
<protein>
    <submittedName>
        <fullName evidence="6">DUF1232 domain-containing protein</fullName>
    </submittedName>
</protein>
<proteinExistence type="predicted"/>
<reference evidence="7 8" key="2">
    <citation type="submission" date="2018-12" db="EMBL/GenBank/DDBJ databases">
        <title>Genomic insights into the evolutionary origins and pathogenicity of five Vibrio parahaemolyticus strains isolated from the shrimp with acute hepatopancreatic necrosis disease (AHPND).</title>
        <authorList>
            <person name="Yang Q."/>
            <person name="Dong X."/>
            <person name="Xie G."/>
            <person name="Fu S."/>
            <person name="Zou P."/>
            <person name="Sun J."/>
            <person name="Wang Y."/>
            <person name="Huang J."/>
        </authorList>
    </citation>
    <scope>NUCLEOTIDE SEQUENCE [LARGE SCALE GENOMIC DNA]</scope>
    <source>
        <strain evidence="7 8">20160303005-1</strain>
    </source>
</reference>
<dbReference type="AlphaFoldDB" id="A0A7Z2MPX4"/>
<keyword evidence="2" id="KW-0812">Transmembrane</keyword>
<evidence type="ECO:0000313" key="8">
    <source>
        <dbReference type="Proteomes" id="UP000464718"/>
    </source>
</evidence>
<name>A0A7Z2MPX4_VIBPH</name>
<evidence type="ECO:0000256" key="4">
    <source>
        <dbReference type="ARBA" id="ARBA00023136"/>
    </source>
</evidence>
<reference evidence="6" key="3">
    <citation type="submission" date="2019-12" db="EMBL/GenBank/DDBJ databases">
        <authorList>
            <consortium name="NCBI Pathogen Detection Project"/>
        </authorList>
    </citation>
    <scope>NUCLEOTIDE SEQUENCE</scope>
    <source>
        <strain evidence="6">1930</strain>
    </source>
</reference>
<evidence type="ECO:0000313" key="7">
    <source>
        <dbReference type="EMBL" id="QHH08224.1"/>
    </source>
</evidence>
<gene>
    <name evidence="7" type="ORF">EHC69_01995</name>
    <name evidence="6" type="ORF">I7278_12310</name>
</gene>
<dbReference type="InterPro" id="IPR010652">
    <property type="entry name" value="DUF1232"/>
</dbReference>
<evidence type="ECO:0000256" key="1">
    <source>
        <dbReference type="ARBA" id="ARBA00004127"/>
    </source>
</evidence>
<accession>A0A7Z2MPX4</accession>
<organism evidence="6">
    <name type="scientific">Vibrio parahaemolyticus</name>
    <dbReference type="NCBI Taxonomy" id="670"/>
    <lineage>
        <taxon>Bacteria</taxon>
        <taxon>Pseudomonadati</taxon>
        <taxon>Pseudomonadota</taxon>
        <taxon>Gammaproteobacteria</taxon>
        <taxon>Vibrionales</taxon>
        <taxon>Vibrionaceae</taxon>
        <taxon>Vibrio</taxon>
    </lineage>
</organism>
<reference evidence="6" key="1">
    <citation type="journal article" date="2018" name="Genome Biol.">
        <title>SKESA: strategic k-mer extension for scrupulous assemblies.</title>
        <authorList>
            <person name="Souvorov A."/>
            <person name="Agarwala R."/>
            <person name="Lipman D.J."/>
        </authorList>
    </citation>
    <scope>NUCLEOTIDE SEQUENCE</scope>
    <source>
        <strain evidence="6">1930</strain>
    </source>
</reference>
<keyword evidence="4" id="KW-0472">Membrane</keyword>
<keyword evidence="3" id="KW-1133">Transmembrane helix</keyword>
<evidence type="ECO:0000259" key="5">
    <source>
        <dbReference type="Pfam" id="PF06803"/>
    </source>
</evidence>